<dbReference type="OrthoDB" id="2690041at2759"/>
<gene>
    <name evidence="1" type="ORF">PAXRUDRAFT_164733</name>
</gene>
<sequence>FSSDSSPTLHLALPDLEVLHKAWDSCAIQSKYTVFSTGLDAGVQKISEYYEQTSDPDAYTMVMLLDPSSKDSHSKKYWGSDLHAEALEHAEKIVSIKQSIFRVGSNWLSSSKYIIWR</sequence>
<proteinExistence type="predicted"/>
<reference evidence="2" key="2">
    <citation type="submission" date="2015-01" db="EMBL/GenBank/DDBJ databases">
        <title>Evolutionary Origins and Diversification of the Mycorrhizal Mutualists.</title>
        <authorList>
            <consortium name="DOE Joint Genome Institute"/>
            <consortium name="Mycorrhizal Genomics Consortium"/>
            <person name="Kohler A."/>
            <person name="Kuo A."/>
            <person name="Nagy L.G."/>
            <person name="Floudas D."/>
            <person name="Copeland A."/>
            <person name="Barry K.W."/>
            <person name="Cichocki N."/>
            <person name="Veneault-Fourrey C."/>
            <person name="LaButti K."/>
            <person name="Lindquist E.A."/>
            <person name="Lipzen A."/>
            <person name="Lundell T."/>
            <person name="Morin E."/>
            <person name="Murat C."/>
            <person name="Riley R."/>
            <person name="Ohm R."/>
            <person name="Sun H."/>
            <person name="Tunlid A."/>
            <person name="Henrissat B."/>
            <person name="Grigoriev I.V."/>
            <person name="Hibbett D.S."/>
            <person name="Martin F."/>
        </authorList>
    </citation>
    <scope>NUCLEOTIDE SEQUENCE [LARGE SCALE GENOMIC DNA]</scope>
    <source>
        <strain evidence="2">Ve08.2h10</strain>
    </source>
</reference>
<reference evidence="1 2" key="1">
    <citation type="submission" date="2014-04" db="EMBL/GenBank/DDBJ databases">
        <authorList>
            <consortium name="DOE Joint Genome Institute"/>
            <person name="Kuo A."/>
            <person name="Kohler A."/>
            <person name="Jargeat P."/>
            <person name="Nagy L.G."/>
            <person name="Floudas D."/>
            <person name="Copeland A."/>
            <person name="Barry K.W."/>
            <person name="Cichocki N."/>
            <person name="Veneault-Fourrey C."/>
            <person name="LaButti K."/>
            <person name="Lindquist E.A."/>
            <person name="Lipzen A."/>
            <person name="Lundell T."/>
            <person name="Morin E."/>
            <person name="Murat C."/>
            <person name="Sun H."/>
            <person name="Tunlid A."/>
            <person name="Henrissat B."/>
            <person name="Grigoriev I.V."/>
            <person name="Hibbett D.S."/>
            <person name="Martin F."/>
            <person name="Nordberg H.P."/>
            <person name="Cantor M.N."/>
            <person name="Hua S.X."/>
        </authorList>
    </citation>
    <scope>NUCLEOTIDE SEQUENCE [LARGE SCALE GENOMIC DNA]</scope>
    <source>
        <strain evidence="1 2">Ve08.2h10</strain>
    </source>
</reference>
<organism evidence="1 2">
    <name type="scientific">Paxillus rubicundulus Ve08.2h10</name>
    <dbReference type="NCBI Taxonomy" id="930991"/>
    <lineage>
        <taxon>Eukaryota</taxon>
        <taxon>Fungi</taxon>
        <taxon>Dikarya</taxon>
        <taxon>Basidiomycota</taxon>
        <taxon>Agaricomycotina</taxon>
        <taxon>Agaricomycetes</taxon>
        <taxon>Agaricomycetidae</taxon>
        <taxon>Boletales</taxon>
        <taxon>Paxilineae</taxon>
        <taxon>Paxillaceae</taxon>
        <taxon>Paxillus</taxon>
    </lineage>
</organism>
<dbReference type="AlphaFoldDB" id="A0A0D0DJ51"/>
<feature type="non-terminal residue" evidence="1">
    <location>
        <position position="1"/>
    </location>
</feature>
<evidence type="ECO:0000313" key="2">
    <source>
        <dbReference type="Proteomes" id="UP000054538"/>
    </source>
</evidence>
<dbReference type="EMBL" id="KN826690">
    <property type="protein sequence ID" value="KIK78160.1"/>
    <property type="molecule type" value="Genomic_DNA"/>
</dbReference>
<accession>A0A0D0DJ51</accession>
<dbReference type="Proteomes" id="UP000054538">
    <property type="component" value="Unassembled WGS sequence"/>
</dbReference>
<keyword evidence="2" id="KW-1185">Reference proteome</keyword>
<dbReference type="HOGENOM" id="CLU_104896_1_1_1"/>
<name>A0A0D0DJ51_9AGAM</name>
<evidence type="ECO:0000313" key="1">
    <source>
        <dbReference type="EMBL" id="KIK78160.1"/>
    </source>
</evidence>
<dbReference type="InParanoid" id="A0A0D0DJ51"/>
<protein>
    <submittedName>
        <fullName evidence="1">Uncharacterized protein</fullName>
    </submittedName>
</protein>